<dbReference type="EMBL" id="JBEPSH010000005">
    <property type="protein sequence ID" value="MET4577692.1"/>
    <property type="molecule type" value="Genomic_DNA"/>
</dbReference>
<reference evidence="1 2" key="1">
    <citation type="submission" date="2024-06" db="EMBL/GenBank/DDBJ databases">
        <title>Sorghum-associated microbial communities from plants grown in Nebraska, USA.</title>
        <authorList>
            <person name="Schachtman D."/>
        </authorList>
    </citation>
    <scope>NUCLEOTIDE SEQUENCE [LARGE SCALE GENOMIC DNA]</scope>
    <source>
        <strain evidence="1 2">2709</strain>
    </source>
</reference>
<name>A0ABV2QAW0_9BURK</name>
<proteinExistence type="predicted"/>
<protein>
    <submittedName>
        <fullName evidence="1">5-hydroxyisourate hydrolase-like protein (Transthyretin family)</fullName>
    </submittedName>
</protein>
<keyword evidence="2" id="KW-1185">Reference proteome</keyword>
<sequence length="186" mass="20814">MNTTFLSRPYSSMRRLLLGATVAVVLAGCAGPSVQEYAKEKPAFDLREYFNGPLTAHGIFTDRSGKVVKRFKVDMTGRWNGNEGVLDEKFTYSDGTSDQRIWTLRHLGDGRYSGKAGDVVGEATGQIAGNAFHWTYVLALPVDGKVWNMDMDDWMYKMDERVVLNRTAMSKFGVHLGDLTVTFIKE</sequence>
<evidence type="ECO:0000313" key="2">
    <source>
        <dbReference type="Proteomes" id="UP001549320"/>
    </source>
</evidence>
<evidence type="ECO:0000313" key="1">
    <source>
        <dbReference type="EMBL" id="MET4577692.1"/>
    </source>
</evidence>
<dbReference type="InterPro" id="IPR024409">
    <property type="entry name" value="DUF3833"/>
</dbReference>
<comment type="caution">
    <text evidence="1">The sequence shown here is derived from an EMBL/GenBank/DDBJ whole genome shotgun (WGS) entry which is preliminary data.</text>
</comment>
<dbReference type="RefSeq" id="WP_354444285.1">
    <property type="nucleotide sequence ID" value="NZ_JBEPSH010000005.1"/>
</dbReference>
<dbReference type="Proteomes" id="UP001549320">
    <property type="component" value="Unassembled WGS sequence"/>
</dbReference>
<gene>
    <name evidence="1" type="ORF">ABIE13_002803</name>
</gene>
<accession>A0ABV2QAW0</accession>
<organism evidence="1 2">
    <name type="scientific">Ottowia thiooxydans</name>
    <dbReference type="NCBI Taxonomy" id="219182"/>
    <lineage>
        <taxon>Bacteria</taxon>
        <taxon>Pseudomonadati</taxon>
        <taxon>Pseudomonadota</taxon>
        <taxon>Betaproteobacteria</taxon>
        <taxon>Burkholderiales</taxon>
        <taxon>Comamonadaceae</taxon>
        <taxon>Ottowia</taxon>
    </lineage>
</organism>
<dbReference type="Pfam" id="PF12915">
    <property type="entry name" value="DUF3833"/>
    <property type="match status" value="1"/>
</dbReference>